<dbReference type="GO" id="GO:0003824">
    <property type="term" value="F:catalytic activity"/>
    <property type="evidence" value="ECO:0007669"/>
    <property type="project" value="UniProtKB-ARBA"/>
</dbReference>
<proteinExistence type="predicted"/>
<dbReference type="AlphaFoldDB" id="A0A841FGD6"/>
<sequence length="174" mass="18934">MAACYAEAYARLHPVTGLVLVDPSYEDQARTRAPGVPNWAAWLSRPAVAWRLGPALWSALAVAQTRTTVPRHIRHRARRYYRDPRVVASAVAEYFAYDDVNAQLIALRARTQAPDVPVVVLAATPAGVPVPDLGQVRLTALFPHAELRVLPGCGHLIHLDRPGAVRAAIAAVEE</sequence>
<dbReference type="Pfam" id="PF00561">
    <property type="entry name" value="Abhydrolase_1"/>
    <property type="match status" value="1"/>
</dbReference>
<dbReference type="Gene3D" id="3.40.50.1820">
    <property type="entry name" value="alpha/beta hydrolase"/>
    <property type="match status" value="1"/>
</dbReference>
<evidence type="ECO:0000259" key="1">
    <source>
        <dbReference type="Pfam" id="PF00561"/>
    </source>
</evidence>
<dbReference type="EMBL" id="JACHGT010000001">
    <property type="protein sequence ID" value="MBB6032612.1"/>
    <property type="molecule type" value="Genomic_DNA"/>
</dbReference>
<dbReference type="InterPro" id="IPR000073">
    <property type="entry name" value="AB_hydrolase_1"/>
</dbReference>
<dbReference type="Proteomes" id="UP000548476">
    <property type="component" value="Unassembled WGS sequence"/>
</dbReference>
<keyword evidence="3" id="KW-1185">Reference proteome</keyword>
<evidence type="ECO:0000313" key="2">
    <source>
        <dbReference type="EMBL" id="MBB6032612.1"/>
    </source>
</evidence>
<dbReference type="InterPro" id="IPR029058">
    <property type="entry name" value="AB_hydrolase_fold"/>
</dbReference>
<organism evidence="2 3">
    <name type="scientific">Phytomonospora endophytica</name>
    <dbReference type="NCBI Taxonomy" id="714109"/>
    <lineage>
        <taxon>Bacteria</taxon>
        <taxon>Bacillati</taxon>
        <taxon>Actinomycetota</taxon>
        <taxon>Actinomycetes</taxon>
        <taxon>Micromonosporales</taxon>
        <taxon>Micromonosporaceae</taxon>
        <taxon>Phytomonospora</taxon>
    </lineage>
</organism>
<reference evidence="2 3" key="1">
    <citation type="submission" date="2020-08" db="EMBL/GenBank/DDBJ databases">
        <title>Genomic Encyclopedia of Type Strains, Phase IV (KMG-IV): sequencing the most valuable type-strain genomes for metagenomic binning, comparative biology and taxonomic classification.</title>
        <authorList>
            <person name="Goeker M."/>
        </authorList>
    </citation>
    <scope>NUCLEOTIDE SEQUENCE [LARGE SCALE GENOMIC DNA]</scope>
    <source>
        <strain evidence="2 3">YIM 65646</strain>
    </source>
</reference>
<protein>
    <submittedName>
        <fullName evidence="2">Pimeloyl-ACP methyl ester carboxylesterase</fullName>
    </submittedName>
</protein>
<evidence type="ECO:0000313" key="3">
    <source>
        <dbReference type="Proteomes" id="UP000548476"/>
    </source>
</evidence>
<dbReference type="SUPFAM" id="SSF53474">
    <property type="entry name" value="alpha/beta-Hydrolases"/>
    <property type="match status" value="1"/>
</dbReference>
<dbReference type="InterPro" id="IPR050266">
    <property type="entry name" value="AB_hydrolase_sf"/>
</dbReference>
<comment type="caution">
    <text evidence="2">The sequence shown here is derived from an EMBL/GenBank/DDBJ whole genome shotgun (WGS) entry which is preliminary data.</text>
</comment>
<gene>
    <name evidence="2" type="ORF">HNR73_000454</name>
</gene>
<accession>A0A841FGD6</accession>
<feature type="domain" description="AB hydrolase-1" evidence="1">
    <location>
        <begin position="1"/>
        <end position="162"/>
    </location>
</feature>
<name>A0A841FGD6_9ACTN</name>
<dbReference type="PANTHER" id="PTHR43798">
    <property type="entry name" value="MONOACYLGLYCEROL LIPASE"/>
    <property type="match status" value="1"/>
</dbReference>